<dbReference type="Proteomes" id="UP000321820">
    <property type="component" value="Chromosome"/>
</dbReference>
<organism evidence="2 3">
    <name type="scientific">Terriglobus albidus</name>
    <dbReference type="NCBI Taxonomy" id="1592106"/>
    <lineage>
        <taxon>Bacteria</taxon>
        <taxon>Pseudomonadati</taxon>
        <taxon>Acidobacteriota</taxon>
        <taxon>Terriglobia</taxon>
        <taxon>Terriglobales</taxon>
        <taxon>Acidobacteriaceae</taxon>
        <taxon>Terriglobus</taxon>
    </lineage>
</organism>
<dbReference type="OrthoDB" id="117897at2"/>
<dbReference type="KEGG" id="talb:FTW19_11620"/>
<protein>
    <submittedName>
        <fullName evidence="2">Uncharacterized protein</fullName>
    </submittedName>
</protein>
<keyword evidence="3" id="KW-1185">Reference proteome</keyword>
<feature type="transmembrane region" description="Helical" evidence="1">
    <location>
        <begin position="157"/>
        <end position="177"/>
    </location>
</feature>
<feature type="transmembrane region" description="Helical" evidence="1">
    <location>
        <begin position="132"/>
        <end position="151"/>
    </location>
</feature>
<sequence length="482" mass="53783">MKQAISLLWKDLRHLWPELSVYILLLTVMTVVTPQTWLGREQAGSSLGMFADLLVFLLAVCWLVLITRVVHGDRLAGDEQFWVTRPYTWRSLLGAKLLFVLLCLITPFVLMQWAMLHAAGLNLLAAKAGMGLTLWMFALIVWLPFVVIAAVTESLAMAFTFLAGTLIVWVGVLMWILSASAMRTSPPYVFELFSAIFGSALLAILIYQYSRRRTPHARLASATTLALFLLLVLGYDKGQFGAPVRALIRHYYPVATAGPLHLTFLPGPLSHDERRESPQLPHGYIEVKLPVHIEGVPANHRLHGASILVDLRTDHGSYESPWQSATLDDQTISFLMRENVFDRFASESTTVHLEIAVEELQPARSGTMVAADRFPGPANGVCELIRGRVYCRYAYWMNTPTRIEARTHTGSCDQEGPRTLSTVSLHMAPDGTKPDPVASQALLFQGQVCQGDSLTFMEYASGRNLRLLLDIPQIKLAEYRTH</sequence>
<feature type="transmembrane region" description="Helical" evidence="1">
    <location>
        <begin position="50"/>
        <end position="71"/>
    </location>
</feature>
<evidence type="ECO:0000256" key="1">
    <source>
        <dbReference type="SAM" id="Phobius"/>
    </source>
</evidence>
<feature type="transmembrane region" description="Helical" evidence="1">
    <location>
        <begin position="20"/>
        <end position="38"/>
    </location>
</feature>
<proteinExistence type="predicted"/>
<dbReference type="RefSeq" id="WP_147647778.1">
    <property type="nucleotide sequence ID" value="NZ_CP042806.1"/>
</dbReference>
<dbReference type="EMBL" id="CP042806">
    <property type="protein sequence ID" value="QEE28588.1"/>
    <property type="molecule type" value="Genomic_DNA"/>
</dbReference>
<accession>A0A5B9E906</accession>
<dbReference type="AlphaFoldDB" id="A0A5B9E906"/>
<keyword evidence="1" id="KW-1133">Transmembrane helix</keyword>
<gene>
    <name evidence="2" type="ORF">FTW19_11620</name>
</gene>
<feature type="transmembrane region" description="Helical" evidence="1">
    <location>
        <begin position="216"/>
        <end position="235"/>
    </location>
</feature>
<keyword evidence="1" id="KW-0812">Transmembrane</keyword>
<name>A0A5B9E906_9BACT</name>
<keyword evidence="1" id="KW-0472">Membrane</keyword>
<evidence type="ECO:0000313" key="2">
    <source>
        <dbReference type="EMBL" id="QEE28588.1"/>
    </source>
</evidence>
<feature type="transmembrane region" description="Helical" evidence="1">
    <location>
        <begin position="189"/>
        <end position="210"/>
    </location>
</feature>
<evidence type="ECO:0000313" key="3">
    <source>
        <dbReference type="Proteomes" id="UP000321820"/>
    </source>
</evidence>
<feature type="transmembrane region" description="Helical" evidence="1">
    <location>
        <begin position="91"/>
        <end position="111"/>
    </location>
</feature>
<reference evidence="2 3" key="1">
    <citation type="submission" date="2019-08" db="EMBL/GenBank/DDBJ databases">
        <title>Complete genome sequence of Terriglobus albidus strain ORNL.</title>
        <authorList>
            <person name="Podar M."/>
        </authorList>
    </citation>
    <scope>NUCLEOTIDE SEQUENCE [LARGE SCALE GENOMIC DNA]</scope>
    <source>
        <strain evidence="2 3">ORNL</strain>
    </source>
</reference>